<organism evidence="2 3">
    <name type="scientific">Pleurodeles waltl</name>
    <name type="common">Iberian ribbed newt</name>
    <dbReference type="NCBI Taxonomy" id="8319"/>
    <lineage>
        <taxon>Eukaryota</taxon>
        <taxon>Metazoa</taxon>
        <taxon>Chordata</taxon>
        <taxon>Craniata</taxon>
        <taxon>Vertebrata</taxon>
        <taxon>Euteleostomi</taxon>
        <taxon>Amphibia</taxon>
        <taxon>Batrachia</taxon>
        <taxon>Caudata</taxon>
        <taxon>Salamandroidea</taxon>
        <taxon>Salamandridae</taxon>
        <taxon>Pleurodelinae</taxon>
        <taxon>Pleurodeles</taxon>
    </lineage>
</organism>
<feature type="region of interest" description="Disordered" evidence="1">
    <location>
        <begin position="1"/>
        <end position="64"/>
    </location>
</feature>
<sequence length="89" mass="9445">MQPAPTVHGIAPGERCSRSNGGAHLTLPSDQGSQAAHGHRCTVSATAQEQSANRRGAHRSTHSLCTPEERPAVKELNTAGADVYITYRK</sequence>
<protein>
    <submittedName>
        <fullName evidence="2">Uncharacterized protein</fullName>
    </submittedName>
</protein>
<dbReference type="EMBL" id="JANPWB010000009">
    <property type="protein sequence ID" value="KAJ1157623.1"/>
    <property type="molecule type" value="Genomic_DNA"/>
</dbReference>
<feature type="compositionally biased region" description="Polar residues" evidence="1">
    <location>
        <begin position="43"/>
        <end position="53"/>
    </location>
</feature>
<name>A0AAV7S3P4_PLEWA</name>
<proteinExistence type="predicted"/>
<evidence type="ECO:0000313" key="3">
    <source>
        <dbReference type="Proteomes" id="UP001066276"/>
    </source>
</evidence>
<comment type="caution">
    <text evidence="2">The sequence shown here is derived from an EMBL/GenBank/DDBJ whole genome shotgun (WGS) entry which is preliminary data.</text>
</comment>
<accession>A0AAV7S3P4</accession>
<evidence type="ECO:0000313" key="2">
    <source>
        <dbReference type="EMBL" id="KAJ1157623.1"/>
    </source>
</evidence>
<reference evidence="2" key="1">
    <citation type="journal article" date="2022" name="bioRxiv">
        <title>Sequencing and chromosome-scale assembly of the giantPleurodeles waltlgenome.</title>
        <authorList>
            <person name="Brown T."/>
            <person name="Elewa A."/>
            <person name="Iarovenko S."/>
            <person name="Subramanian E."/>
            <person name="Araus A.J."/>
            <person name="Petzold A."/>
            <person name="Susuki M."/>
            <person name="Suzuki K.-i.T."/>
            <person name="Hayashi T."/>
            <person name="Toyoda A."/>
            <person name="Oliveira C."/>
            <person name="Osipova E."/>
            <person name="Leigh N.D."/>
            <person name="Simon A."/>
            <person name="Yun M.H."/>
        </authorList>
    </citation>
    <scope>NUCLEOTIDE SEQUENCE</scope>
    <source>
        <strain evidence="2">20211129_DDA</strain>
        <tissue evidence="2">Liver</tissue>
    </source>
</reference>
<evidence type="ECO:0000256" key="1">
    <source>
        <dbReference type="SAM" id="MobiDB-lite"/>
    </source>
</evidence>
<dbReference type="Proteomes" id="UP001066276">
    <property type="component" value="Chromosome 5"/>
</dbReference>
<keyword evidence="3" id="KW-1185">Reference proteome</keyword>
<gene>
    <name evidence="2" type="ORF">NDU88_010328</name>
</gene>
<dbReference type="AlphaFoldDB" id="A0AAV7S3P4"/>